<dbReference type="Gene3D" id="3.40.50.2300">
    <property type="match status" value="1"/>
</dbReference>
<dbReference type="OrthoDB" id="1524091at2"/>
<dbReference type="InterPro" id="IPR011006">
    <property type="entry name" value="CheY-like_superfamily"/>
</dbReference>
<reference evidence="4" key="1">
    <citation type="submission" date="2018-09" db="EMBL/GenBank/DDBJ databases">
        <title>Chryseolinea sp. KIS68-18 isolated from soil.</title>
        <authorList>
            <person name="Weon H.-Y."/>
            <person name="Kwon S.-W."/>
            <person name="Lee S.A."/>
        </authorList>
    </citation>
    <scope>NUCLEOTIDE SEQUENCE [LARGE SCALE GENOMIC DNA]</scope>
    <source>
        <strain evidence="4">KIS68-18</strain>
    </source>
</reference>
<keyword evidence="4" id="KW-1185">Reference proteome</keyword>
<dbReference type="EMBL" id="CP032382">
    <property type="protein sequence ID" value="AYB31074.1"/>
    <property type="molecule type" value="Genomic_DNA"/>
</dbReference>
<dbReference type="SUPFAM" id="SSF52172">
    <property type="entry name" value="CheY-like"/>
    <property type="match status" value="1"/>
</dbReference>
<dbReference type="Proteomes" id="UP000266183">
    <property type="component" value="Chromosome"/>
</dbReference>
<dbReference type="GO" id="GO:0000160">
    <property type="term" value="P:phosphorelay signal transduction system"/>
    <property type="evidence" value="ECO:0007669"/>
    <property type="project" value="InterPro"/>
</dbReference>
<dbReference type="AlphaFoldDB" id="A0A385SJF7"/>
<organism evidence="3 4">
    <name type="scientific">Chryseolinea soli</name>
    <dbReference type="NCBI Taxonomy" id="2321403"/>
    <lineage>
        <taxon>Bacteria</taxon>
        <taxon>Pseudomonadati</taxon>
        <taxon>Bacteroidota</taxon>
        <taxon>Cytophagia</taxon>
        <taxon>Cytophagales</taxon>
        <taxon>Fulvivirgaceae</taxon>
        <taxon>Chryseolinea</taxon>
    </lineage>
</organism>
<evidence type="ECO:0000259" key="2">
    <source>
        <dbReference type="PROSITE" id="PS50110"/>
    </source>
</evidence>
<feature type="domain" description="Response regulatory" evidence="2">
    <location>
        <begin position="6"/>
        <end position="132"/>
    </location>
</feature>
<proteinExistence type="predicted"/>
<dbReference type="PROSITE" id="PS50110">
    <property type="entry name" value="RESPONSE_REGULATORY"/>
    <property type="match status" value="1"/>
</dbReference>
<keyword evidence="1" id="KW-0597">Phosphoprotein</keyword>
<name>A0A385SJF7_9BACT</name>
<gene>
    <name evidence="3" type="ORF">D4L85_11030</name>
</gene>
<dbReference type="RefSeq" id="WP_119754358.1">
    <property type="nucleotide sequence ID" value="NZ_CP032382.1"/>
</dbReference>
<dbReference type="InterPro" id="IPR052893">
    <property type="entry name" value="TCS_response_regulator"/>
</dbReference>
<dbReference type="InterPro" id="IPR001789">
    <property type="entry name" value="Sig_transdc_resp-reg_receiver"/>
</dbReference>
<dbReference type="Pfam" id="PF00072">
    <property type="entry name" value="Response_reg"/>
    <property type="match status" value="1"/>
</dbReference>
<protein>
    <submittedName>
        <fullName evidence="3">Response regulator</fullName>
    </submittedName>
</protein>
<dbReference type="KEGG" id="chk:D4L85_11030"/>
<sequence length="133" mass="15008">MKPKCKFLIVDDNEVDQMVTRTLLKKKLAVEDVSQARTGSEALEWLKVSGDSIGDCLIILLDIQMPEMDGFEFLEAYDEVDESVKHKTTIIMLSSTLDPTDIRRATDHKYVKSLFSKPVPTGLLDELMTSDRA</sequence>
<evidence type="ECO:0000256" key="1">
    <source>
        <dbReference type="PROSITE-ProRule" id="PRU00169"/>
    </source>
</evidence>
<feature type="modified residue" description="4-aspartylphosphate" evidence="1">
    <location>
        <position position="62"/>
    </location>
</feature>
<evidence type="ECO:0000313" key="3">
    <source>
        <dbReference type="EMBL" id="AYB31074.1"/>
    </source>
</evidence>
<dbReference type="SMART" id="SM00448">
    <property type="entry name" value="REC"/>
    <property type="match status" value="1"/>
</dbReference>
<dbReference type="PANTHER" id="PTHR44520">
    <property type="entry name" value="RESPONSE REGULATOR RCP1-RELATED"/>
    <property type="match status" value="1"/>
</dbReference>
<accession>A0A385SJF7</accession>
<evidence type="ECO:0000313" key="4">
    <source>
        <dbReference type="Proteomes" id="UP000266183"/>
    </source>
</evidence>
<dbReference type="PANTHER" id="PTHR44520:SF2">
    <property type="entry name" value="RESPONSE REGULATOR RCP1"/>
    <property type="match status" value="1"/>
</dbReference>